<keyword evidence="1" id="KW-1133">Transmembrane helix</keyword>
<dbReference type="AlphaFoldDB" id="A0AAN9HW04"/>
<evidence type="ECO:0000256" key="1">
    <source>
        <dbReference type="SAM" id="Phobius"/>
    </source>
</evidence>
<keyword evidence="1" id="KW-0812">Transmembrane</keyword>
<proteinExistence type="predicted"/>
<evidence type="ECO:0000313" key="3">
    <source>
        <dbReference type="Proteomes" id="UP001372338"/>
    </source>
</evidence>
<name>A0AAN9HW04_CROPI</name>
<organism evidence="2 3">
    <name type="scientific">Crotalaria pallida</name>
    <name type="common">Smooth rattlebox</name>
    <name type="synonym">Crotalaria striata</name>
    <dbReference type="NCBI Taxonomy" id="3830"/>
    <lineage>
        <taxon>Eukaryota</taxon>
        <taxon>Viridiplantae</taxon>
        <taxon>Streptophyta</taxon>
        <taxon>Embryophyta</taxon>
        <taxon>Tracheophyta</taxon>
        <taxon>Spermatophyta</taxon>
        <taxon>Magnoliopsida</taxon>
        <taxon>eudicotyledons</taxon>
        <taxon>Gunneridae</taxon>
        <taxon>Pentapetalae</taxon>
        <taxon>rosids</taxon>
        <taxon>fabids</taxon>
        <taxon>Fabales</taxon>
        <taxon>Fabaceae</taxon>
        <taxon>Papilionoideae</taxon>
        <taxon>50 kb inversion clade</taxon>
        <taxon>genistoids sensu lato</taxon>
        <taxon>core genistoids</taxon>
        <taxon>Crotalarieae</taxon>
        <taxon>Crotalaria</taxon>
    </lineage>
</organism>
<keyword evidence="3" id="KW-1185">Reference proteome</keyword>
<protein>
    <submittedName>
        <fullName evidence="2">Uncharacterized protein</fullName>
    </submittedName>
</protein>
<dbReference type="EMBL" id="JAYWIO010000006">
    <property type="protein sequence ID" value="KAK7258263.1"/>
    <property type="molecule type" value="Genomic_DNA"/>
</dbReference>
<dbReference type="Proteomes" id="UP001372338">
    <property type="component" value="Unassembled WGS sequence"/>
</dbReference>
<reference evidence="2 3" key="1">
    <citation type="submission" date="2024-01" db="EMBL/GenBank/DDBJ databases">
        <title>The genomes of 5 underutilized Papilionoideae crops provide insights into root nodulation and disease resistanc.</title>
        <authorList>
            <person name="Yuan L."/>
        </authorList>
    </citation>
    <scope>NUCLEOTIDE SEQUENCE [LARGE SCALE GENOMIC DNA]</scope>
    <source>
        <strain evidence="2">ZHUSHIDOU_FW_LH</strain>
        <tissue evidence="2">Leaf</tissue>
    </source>
</reference>
<sequence length="67" mass="7475">MDMIIESGSVSSGLLKGQRFKKANPLHLHCIGSIILLKYYLLLTTVVLYWLGKSHLISSHLLPSLLL</sequence>
<keyword evidence="1" id="KW-0472">Membrane</keyword>
<comment type="caution">
    <text evidence="2">The sequence shown here is derived from an EMBL/GenBank/DDBJ whole genome shotgun (WGS) entry which is preliminary data.</text>
</comment>
<evidence type="ECO:0000313" key="2">
    <source>
        <dbReference type="EMBL" id="KAK7258263.1"/>
    </source>
</evidence>
<feature type="transmembrane region" description="Helical" evidence="1">
    <location>
        <begin position="26"/>
        <end position="51"/>
    </location>
</feature>
<accession>A0AAN9HW04</accession>
<gene>
    <name evidence="2" type="ORF">RIF29_32845</name>
</gene>